<feature type="transmembrane region" description="Helical" evidence="9">
    <location>
        <begin position="659"/>
        <end position="681"/>
    </location>
</feature>
<dbReference type="SMART" id="SM00382">
    <property type="entry name" value="AAA"/>
    <property type="match status" value="1"/>
</dbReference>
<evidence type="ECO:0000313" key="11">
    <source>
        <dbReference type="EMBL" id="KAL3396126.1"/>
    </source>
</evidence>
<proteinExistence type="inferred from homology"/>
<keyword evidence="8 9" id="KW-0472">Membrane</keyword>
<keyword evidence="7 9" id="KW-1133">Transmembrane helix</keyword>
<gene>
    <name evidence="11" type="ORF">TKK_009994</name>
</gene>
<dbReference type="PROSITE" id="PS00211">
    <property type="entry name" value="ABC_TRANSPORTER_1"/>
    <property type="match status" value="1"/>
</dbReference>
<feature type="domain" description="ABC transporter" evidence="10">
    <location>
        <begin position="85"/>
        <end position="323"/>
    </location>
</feature>
<feature type="transmembrane region" description="Helical" evidence="9">
    <location>
        <begin position="511"/>
        <end position="538"/>
    </location>
</feature>
<feature type="transmembrane region" description="Helical" evidence="9">
    <location>
        <begin position="440"/>
        <end position="457"/>
    </location>
</feature>
<comment type="similarity">
    <text evidence="2">Belongs to the ABC transporter superfamily. ABCG family. Eye pigment precursor importer (TC 3.A.1.204) subfamily.</text>
</comment>
<sequence>MASVKTNGYHHGHRPELPRLDLSRVDLVDEQRRIIPNGILKPSLTITPSSSNSSSDGTMTTTSTIAAYDAIDTPLTATRTNQLNLTFADLSYSVRTGLLSRGRKEVLSSISGDFRPGELVAIMGPSGAGKSTLMDILAGFTTSGVTGSIQVNGLTRDLSAFRRSSAYIMQDDNLQPLLTVSEIMHVAADLKLDSSQSERKSAIDLILTEMGLYEHKSTQSGRLSGGQKKRLAIALELISNPPIMFFDEPTSGLDSVTSRQCLGLLKSLTRDGRTIVCTIHQPSATLFDMIDHLYVLAEGRCCYAGGTQNLVAFLKSNGLKCPNYHNPADYLLEIINGDYGDHLPNLVRSTENGRSGFWRKRTTGQHSTLASQNGDCAARLVSSGLDLAPRIPLPATPIFYDCDRRSRAYYATGCWRQLCILLRRNALALSRHRVLTFTRLSMHLCVALLVSLIFYKIGQDAKYAKENFALLFFSMMFIMFSAFNTSLITFPQELPILTREHFNRWYKLRSFYLANRLADLPVQIGAASMYALVVYYLSGQIPEAFRLALFVTMYVIVSLVAQCIGQIVGTSLNVKSAVIFGPFFILPFMIFSGFFVHMSDAQPYLHWLFHGSFLKYGYEAVMVAVYGYGRPRMDCTDDFCYFIYPETVMKTLDMPNSDYWFSFLVLCSLYAALETLSYVILRVKMKTRMYR</sequence>
<dbReference type="InterPro" id="IPR050352">
    <property type="entry name" value="ABCG_transporters"/>
</dbReference>
<keyword evidence="5" id="KW-0547">Nucleotide-binding</keyword>
<dbReference type="Pfam" id="PF01061">
    <property type="entry name" value="ABC2_membrane"/>
    <property type="match status" value="1"/>
</dbReference>
<dbReference type="InterPro" id="IPR003593">
    <property type="entry name" value="AAA+_ATPase"/>
</dbReference>
<evidence type="ECO:0000256" key="9">
    <source>
        <dbReference type="SAM" id="Phobius"/>
    </source>
</evidence>
<dbReference type="InterPro" id="IPR043926">
    <property type="entry name" value="ABCG_dom"/>
</dbReference>
<dbReference type="Pfam" id="PF19055">
    <property type="entry name" value="ABC2_membrane_7"/>
    <property type="match status" value="1"/>
</dbReference>
<dbReference type="GO" id="GO:0016020">
    <property type="term" value="C:membrane"/>
    <property type="evidence" value="ECO:0007669"/>
    <property type="project" value="UniProtKB-SubCell"/>
</dbReference>
<evidence type="ECO:0000256" key="4">
    <source>
        <dbReference type="ARBA" id="ARBA00022692"/>
    </source>
</evidence>
<dbReference type="Proteomes" id="UP001627154">
    <property type="component" value="Unassembled WGS sequence"/>
</dbReference>
<dbReference type="PANTHER" id="PTHR48041">
    <property type="entry name" value="ABC TRANSPORTER G FAMILY MEMBER 28"/>
    <property type="match status" value="1"/>
</dbReference>
<accession>A0ABD2WSX6</accession>
<evidence type="ECO:0000256" key="2">
    <source>
        <dbReference type="ARBA" id="ARBA00005814"/>
    </source>
</evidence>
<evidence type="ECO:0000256" key="8">
    <source>
        <dbReference type="ARBA" id="ARBA00023136"/>
    </source>
</evidence>
<keyword evidence="3" id="KW-0813">Transport</keyword>
<dbReference type="GO" id="GO:0005524">
    <property type="term" value="F:ATP binding"/>
    <property type="evidence" value="ECO:0007669"/>
    <property type="project" value="UniProtKB-KW"/>
</dbReference>
<evidence type="ECO:0000259" key="10">
    <source>
        <dbReference type="PROSITE" id="PS50893"/>
    </source>
</evidence>
<dbReference type="PANTHER" id="PTHR48041:SF133">
    <property type="entry name" value="GH24286P"/>
    <property type="match status" value="1"/>
</dbReference>
<evidence type="ECO:0000313" key="12">
    <source>
        <dbReference type="Proteomes" id="UP001627154"/>
    </source>
</evidence>
<dbReference type="PROSITE" id="PS50893">
    <property type="entry name" value="ABC_TRANSPORTER_2"/>
    <property type="match status" value="1"/>
</dbReference>
<evidence type="ECO:0000256" key="5">
    <source>
        <dbReference type="ARBA" id="ARBA00022741"/>
    </source>
</evidence>
<dbReference type="InterPro" id="IPR017871">
    <property type="entry name" value="ABC_transporter-like_CS"/>
</dbReference>
<comment type="subcellular location">
    <subcellularLocation>
        <location evidence="1">Membrane</location>
        <topology evidence="1">Multi-pass membrane protein</topology>
    </subcellularLocation>
</comment>
<keyword evidence="12" id="KW-1185">Reference proteome</keyword>
<dbReference type="InterPro" id="IPR003439">
    <property type="entry name" value="ABC_transporter-like_ATP-bd"/>
</dbReference>
<dbReference type="SUPFAM" id="SSF52540">
    <property type="entry name" value="P-loop containing nucleoside triphosphate hydrolases"/>
    <property type="match status" value="1"/>
</dbReference>
<keyword evidence="6" id="KW-0067">ATP-binding</keyword>
<dbReference type="CDD" id="cd03213">
    <property type="entry name" value="ABCG_EPDR"/>
    <property type="match status" value="1"/>
</dbReference>
<dbReference type="EMBL" id="JBJJXI010000074">
    <property type="protein sequence ID" value="KAL3396126.1"/>
    <property type="molecule type" value="Genomic_DNA"/>
</dbReference>
<feature type="transmembrane region" description="Helical" evidence="9">
    <location>
        <begin position="544"/>
        <end position="565"/>
    </location>
</feature>
<feature type="transmembrane region" description="Helical" evidence="9">
    <location>
        <begin position="469"/>
        <end position="490"/>
    </location>
</feature>
<evidence type="ECO:0000256" key="3">
    <source>
        <dbReference type="ARBA" id="ARBA00022448"/>
    </source>
</evidence>
<organism evidence="11 12">
    <name type="scientific">Trichogramma kaykai</name>
    <dbReference type="NCBI Taxonomy" id="54128"/>
    <lineage>
        <taxon>Eukaryota</taxon>
        <taxon>Metazoa</taxon>
        <taxon>Ecdysozoa</taxon>
        <taxon>Arthropoda</taxon>
        <taxon>Hexapoda</taxon>
        <taxon>Insecta</taxon>
        <taxon>Pterygota</taxon>
        <taxon>Neoptera</taxon>
        <taxon>Endopterygota</taxon>
        <taxon>Hymenoptera</taxon>
        <taxon>Apocrita</taxon>
        <taxon>Proctotrupomorpha</taxon>
        <taxon>Chalcidoidea</taxon>
        <taxon>Trichogrammatidae</taxon>
        <taxon>Trichogramma</taxon>
    </lineage>
</organism>
<feature type="transmembrane region" description="Helical" evidence="9">
    <location>
        <begin position="577"/>
        <end position="598"/>
    </location>
</feature>
<dbReference type="InterPro" id="IPR013525">
    <property type="entry name" value="ABC2_TM"/>
</dbReference>
<evidence type="ECO:0000256" key="6">
    <source>
        <dbReference type="ARBA" id="ARBA00022840"/>
    </source>
</evidence>
<name>A0ABD2WSX6_9HYME</name>
<dbReference type="InterPro" id="IPR027417">
    <property type="entry name" value="P-loop_NTPase"/>
</dbReference>
<protein>
    <recommendedName>
        <fullName evidence="10">ABC transporter domain-containing protein</fullName>
    </recommendedName>
</protein>
<dbReference type="Pfam" id="PF00005">
    <property type="entry name" value="ABC_tran"/>
    <property type="match status" value="1"/>
</dbReference>
<comment type="caution">
    <text evidence="11">The sequence shown here is derived from an EMBL/GenBank/DDBJ whole genome shotgun (WGS) entry which is preliminary data.</text>
</comment>
<evidence type="ECO:0000256" key="7">
    <source>
        <dbReference type="ARBA" id="ARBA00022989"/>
    </source>
</evidence>
<dbReference type="Gene3D" id="3.40.50.300">
    <property type="entry name" value="P-loop containing nucleotide triphosphate hydrolases"/>
    <property type="match status" value="1"/>
</dbReference>
<keyword evidence="4 9" id="KW-0812">Transmembrane</keyword>
<evidence type="ECO:0000256" key="1">
    <source>
        <dbReference type="ARBA" id="ARBA00004141"/>
    </source>
</evidence>
<dbReference type="FunFam" id="3.40.50.300:FF:001077">
    <property type="entry name" value="Uncharacterized protein, isoform A"/>
    <property type="match status" value="1"/>
</dbReference>
<dbReference type="AlphaFoldDB" id="A0ABD2WSX6"/>
<reference evidence="11 12" key="1">
    <citation type="journal article" date="2024" name="bioRxiv">
        <title>A reference genome for Trichogramma kaykai: A tiny desert-dwelling parasitoid wasp with competing sex-ratio distorters.</title>
        <authorList>
            <person name="Culotta J."/>
            <person name="Lindsey A.R."/>
        </authorList>
    </citation>
    <scope>NUCLEOTIDE SEQUENCE [LARGE SCALE GENOMIC DNA]</scope>
    <source>
        <strain evidence="11 12">KSX58</strain>
    </source>
</reference>